<feature type="signal peptide" evidence="2">
    <location>
        <begin position="1"/>
        <end position="18"/>
    </location>
</feature>
<dbReference type="PANTHER" id="PTHR22803">
    <property type="entry name" value="MANNOSE, PHOSPHOLIPASE, LECTIN RECEPTOR RELATED"/>
    <property type="match status" value="1"/>
</dbReference>
<dbReference type="InterPro" id="IPR050111">
    <property type="entry name" value="C-type_lectin/snaclec_domain"/>
</dbReference>
<keyword evidence="2" id="KW-0732">Signal</keyword>
<feature type="domain" description="C-type lectin" evidence="3">
    <location>
        <begin position="27"/>
        <end position="148"/>
    </location>
</feature>
<proteinExistence type="predicted"/>
<sequence length="164" mass="18764">MACQQLLIFICLTGTVQLCCPDGWRKGKNSCYYIGTSLKTWVEASGICQAFHSELVVINDAEENFLLKKIITNIKGAFSTNFWMDGSDQITEGLWVWASTMETIRYTNWEQGEPNNYIGIAEDCLELYLSNFKWNDIRCTHANHFICEKELTTQDQVGELVGKR</sequence>
<dbReference type="Pfam" id="PF00059">
    <property type="entry name" value="Lectin_C"/>
    <property type="match status" value="1"/>
</dbReference>
<evidence type="ECO:0000256" key="1">
    <source>
        <dbReference type="ARBA" id="ARBA00023157"/>
    </source>
</evidence>
<reference evidence="4" key="1">
    <citation type="submission" date="2022-08" db="UniProtKB">
        <authorList>
            <consortium name="EnsemblMetazoa"/>
        </authorList>
    </citation>
    <scope>IDENTIFICATION</scope>
    <source>
        <strain evidence="4">05x7-T-G4-1.051#20</strain>
    </source>
</reference>
<dbReference type="OMA" id="RKGKNSC"/>
<dbReference type="SMART" id="SM00034">
    <property type="entry name" value="CLECT"/>
    <property type="match status" value="1"/>
</dbReference>
<evidence type="ECO:0000313" key="5">
    <source>
        <dbReference type="Proteomes" id="UP000005408"/>
    </source>
</evidence>
<dbReference type="PROSITE" id="PS50041">
    <property type="entry name" value="C_TYPE_LECTIN_2"/>
    <property type="match status" value="1"/>
</dbReference>
<organism evidence="4 5">
    <name type="scientific">Magallana gigas</name>
    <name type="common">Pacific oyster</name>
    <name type="synonym">Crassostrea gigas</name>
    <dbReference type="NCBI Taxonomy" id="29159"/>
    <lineage>
        <taxon>Eukaryota</taxon>
        <taxon>Metazoa</taxon>
        <taxon>Spiralia</taxon>
        <taxon>Lophotrochozoa</taxon>
        <taxon>Mollusca</taxon>
        <taxon>Bivalvia</taxon>
        <taxon>Autobranchia</taxon>
        <taxon>Pteriomorphia</taxon>
        <taxon>Ostreida</taxon>
        <taxon>Ostreoidea</taxon>
        <taxon>Ostreidae</taxon>
        <taxon>Magallana</taxon>
    </lineage>
</organism>
<dbReference type="AlphaFoldDB" id="A0A8W8KI12"/>
<evidence type="ECO:0000256" key="2">
    <source>
        <dbReference type="SAM" id="SignalP"/>
    </source>
</evidence>
<dbReference type="EnsemblMetazoa" id="G23553.3">
    <property type="protein sequence ID" value="G23553.3:cds"/>
    <property type="gene ID" value="G23553"/>
</dbReference>
<dbReference type="EnsemblMetazoa" id="G23553.1">
    <property type="protein sequence ID" value="G23553.1:cds"/>
    <property type="gene ID" value="G23553"/>
</dbReference>
<dbReference type="Gene3D" id="3.10.100.10">
    <property type="entry name" value="Mannose-Binding Protein A, subunit A"/>
    <property type="match status" value="1"/>
</dbReference>
<dbReference type="InterPro" id="IPR016187">
    <property type="entry name" value="CTDL_fold"/>
</dbReference>
<dbReference type="InterPro" id="IPR018378">
    <property type="entry name" value="C-type_lectin_CS"/>
</dbReference>
<dbReference type="InterPro" id="IPR016186">
    <property type="entry name" value="C-type_lectin-like/link_sf"/>
</dbReference>
<dbReference type="Proteomes" id="UP000005408">
    <property type="component" value="Unassembled WGS sequence"/>
</dbReference>
<name>A0A8W8KI12_MAGGI</name>
<dbReference type="OrthoDB" id="6153286at2759"/>
<evidence type="ECO:0000313" key="4">
    <source>
        <dbReference type="EnsemblMetazoa" id="G23553.1:cds"/>
    </source>
</evidence>
<dbReference type="SUPFAM" id="SSF56436">
    <property type="entry name" value="C-type lectin-like"/>
    <property type="match status" value="1"/>
</dbReference>
<keyword evidence="1" id="KW-1015">Disulfide bond</keyword>
<protein>
    <recommendedName>
        <fullName evidence="3">C-type lectin domain-containing protein</fullName>
    </recommendedName>
</protein>
<accession>A0A8W8KI12</accession>
<dbReference type="PROSITE" id="PS00615">
    <property type="entry name" value="C_TYPE_LECTIN_1"/>
    <property type="match status" value="1"/>
</dbReference>
<evidence type="ECO:0000259" key="3">
    <source>
        <dbReference type="PROSITE" id="PS50041"/>
    </source>
</evidence>
<dbReference type="InterPro" id="IPR001304">
    <property type="entry name" value="C-type_lectin-like"/>
</dbReference>
<keyword evidence="5" id="KW-1185">Reference proteome</keyword>
<feature type="chain" id="PRO_5042431344" description="C-type lectin domain-containing protein" evidence="2">
    <location>
        <begin position="19"/>
        <end position="164"/>
    </location>
</feature>